<evidence type="ECO:0000256" key="2">
    <source>
        <dbReference type="ARBA" id="ARBA00022679"/>
    </source>
</evidence>
<evidence type="ECO:0000313" key="6">
    <source>
        <dbReference type="EMBL" id="AKJ93907.1"/>
    </source>
</evidence>
<keyword evidence="3" id="KW-0812">Transmembrane</keyword>
<dbReference type="KEGG" id="tvr:TVD_00365"/>
<dbReference type="RefSeq" id="WP_047250497.1">
    <property type="nucleotide sequence ID" value="NZ_CP011367.1"/>
</dbReference>
<dbReference type="GO" id="GO:1901135">
    <property type="term" value="P:carbohydrate derivative metabolic process"/>
    <property type="evidence" value="ECO:0007669"/>
    <property type="project" value="UniProtKB-ARBA"/>
</dbReference>
<reference evidence="6 7" key="1">
    <citation type="submission" date="2015-04" db="EMBL/GenBank/DDBJ databases">
        <title>Complete Sequence for the Genome of the Thioalkalivibrio versutus D301.</title>
        <authorList>
            <person name="Mu T."/>
            <person name="Zhou J."/>
            <person name="Xu X."/>
        </authorList>
    </citation>
    <scope>NUCLEOTIDE SEQUENCE [LARGE SCALE GENOMIC DNA]</scope>
    <source>
        <strain evidence="6 7">D301</strain>
    </source>
</reference>
<dbReference type="Pfam" id="PF13439">
    <property type="entry name" value="Glyco_transf_4"/>
    <property type="match status" value="1"/>
</dbReference>
<sequence length="419" mass="46794">MPGDRRHAGRRPRLVVFTRVYPNAAQPNLGLFVRERMRRVAEHLDLVVVAPAPWFPFQGLLGRLRPHSRPSLPRYEEQDGIVVYHPRFFCFPGVLKWTDGFFLALGSFWLMRRLRRDFRFELIDAHFVYPDGVAARWLARWLRCPYTITLRGSLVRFAGSALHRRQINRAMSAAARVFSVADSLRQDAIAWGQAPGHVQVVGNGADLRRFHPEDRAGARQRLGLPQEGRFLVSVGGLTERKGFHRVIATLPELLRTQPDLHLVIAGGATPEGNNEAELRQQVKGLGLDGRVWFLGQVSPEDLRFVYSAGDVFVLATRFEGWANVFLEASACALPIVTTRVGGNAEVVNSDQVGIVVPYGDHDALRDALLEALERQWDREAILAHARANAWETRIPELVAAFEQIAAADTATAPGTARSG</sequence>
<dbReference type="EMBL" id="CP011367">
    <property type="protein sequence ID" value="AKJ93907.1"/>
    <property type="molecule type" value="Genomic_DNA"/>
</dbReference>
<protein>
    <submittedName>
        <fullName evidence="6">Glycosyl transferase family 1</fullName>
    </submittedName>
</protein>
<dbReference type="STRING" id="106634.TVD_00365"/>
<dbReference type="InterPro" id="IPR028098">
    <property type="entry name" value="Glyco_trans_4-like_N"/>
</dbReference>
<dbReference type="PANTHER" id="PTHR12526">
    <property type="entry name" value="GLYCOSYLTRANSFERASE"/>
    <property type="match status" value="1"/>
</dbReference>
<dbReference type="InterPro" id="IPR001296">
    <property type="entry name" value="Glyco_trans_1"/>
</dbReference>
<accession>A0A0G3G311</accession>
<evidence type="ECO:0000256" key="1">
    <source>
        <dbReference type="ARBA" id="ARBA00022676"/>
    </source>
</evidence>
<feature type="domain" description="Glycosyltransferase subfamily 4-like N-terminal" evidence="5">
    <location>
        <begin position="98"/>
        <end position="209"/>
    </location>
</feature>
<keyword evidence="7" id="KW-1185">Reference proteome</keyword>
<dbReference type="GO" id="GO:0016757">
    <property type="term" value="F:glycosyltransferase activity"/>
    <property type="evidence" value="ECO:0007669"/>
    <property type="project" value="UniProtKB-KW"/>
</dbReference>
<dbReference type="PATRIC" id="fig|106634.4.peg.73"/>
<dbReference type="SUPFAM" id="SSF53756">
    <property type="entry name" value="UDP-Glycosyltransferase/glycogen phosphorylase"/>
    <property type="match status" value="1"/>
</dbReference>
<keyword evidence="3" id="KW-1133">Transmembrane helix</keyword>
<evidence type="ECO:0000259" key="4">
    <source>
        <dbReference type="Pfam" id="PF00534"/>
    </source>
</evidence>
<proteinExistence type="predicted"/>
<feature type="domain" description="Glycosyl transferase family 1" evidence="4">
    <location>
        <begin position="218"/>
        <end position="381"/>
    </location>
</feature>
<keyword evidence="1" id="KW-0328">Glycosyltransferase</keyword>
<dbReference type="Pfam" id="PF00534">
    <property type="entry name" value="Glycos_transf_1"/>
    <property type="match status" value="1"/>
</dbReference>
<organism evidence="6 7">
    <name type="scientific">Thioalkalivibrio versutus</name>
    <dbReference type="NCBI Taxonomy" id="106634"/>
    <lineage>
        <taxon>Bacteria</taxon>
        <taxon>Pseudomonadati</taxon>
        <taxon>Pseudomonadota</taxon>
        <taxon>Gammaproteobacteria</taxon>
        <taxon>Chromatiales</taxon>
        <taxon>Ectothiorhodospiraceae</taxon>
        <taxon>Thioalkalivibrio</taxon>
    </lineage>
</organism>
<dbReference type="Proteomes" id="UP000064201">
    <property type="component" value="Chromosome"/>
</dbReference>
<dbReference type="PANTHER" id="PTHR12526:SF510">
    <property type="entry name" value="D-INOSITOL 3-PHOSPHATE GLYCOSYLTRANSFERASE"/>
    <property type="match status" value="1"/>
</dbReference>
<evidence type="ECO:0000256" key="3">
    <source>
        <dbReference type="SAM" id="Phobius"/>
    </source>
</evidence>
<evidence type="ECO:0000313" key="7">
    <source>
        <dbReference type="Proteomes" id="UP000064201"/>
    </source>
</evidence>
<dbReference type="OrthoDB" id="258796at2"/>
<gene>
    <name evidence="6" type="ORF">TVD_00365</name>
</gene>
<evidence type="ECO:0000259" key="5">
    <source>
        <dbReference type="Pfam" id="PF13439"/>
    </source>
</evidence>
<name>A0A0G3G311_9GAMM</name>
<dbReference type="AlphaFoldDB" id="A0A0G3G311"/>
<dbReference type="Gene3D" id="3.40.50.2000">
    <property type="entry name" value="Glycogen Phosphorylase B"/>
    <property type="match status" value="2"/>
</dbReference>
<feature type="transmembrane region" description="Helical" evidence="3">
    <location>
        <begin position="84"/>
        <end position="110"/>
    </location>
</feature>
<keyword evidence="2 6" id="KW-0808">Transferase</keyword>
<keyword evidence="3" id="KW-0472">Membrane</keyword>